<keyword evidence="3" id="KW-1185">Reference proteome</keyword>
<accession>A0A1J4JFZ3</accession>
<feature type="coiled-coil region" evidence="1">
    <location>
        <begin position="137"/>
        <end position="169"/>
    </location>
</feature>
<dbReference type="EMBL" id="MLAK01001170">
    <property type="protein sequence ID" value="OHS96555.1"/>
    <property type="molecule type" value="Genomic_DNA"/>
</dbReference>
<dbReference type="GeneID" id="94846047"/>
<evidence type="ECO:0000313" key="3">
    <source>
        <dbReference type="Proteomes" id="UP000179807"/>
    </source>
</evidence>
<dbReference type="VEuPathDB" id="TrichDB:TRFO_37299"/>
<name>A0A1J4JFZ3_9EUKA</name>
<gene>
    <name evidence="2" type="ORF">TRFO_37299</name>
</gene>
<dbReference type="RefSeq" id="XP_068349692.1">
    <property type="nucleotide sequence ID" value="XM_068511343.1"/>
</dbReference>
<evidence type="ECO:0000313" key="2">
    <source>
        <dbReference type="EMBL" id="OHS96555.1"/>
    </source>
</evidence>
<reference evidence="2" key="1">
    <citation type="submission" date="2016-10" db="EMBL/GenBank/DDBJ databases">
        <authorList>
            <person name="Benchimol M."/>
            <person name="Almeida L.G."/>
            <person name="Vasconcelos A.T."/>
            <person name="Perreira-Neves A."/>
            <person name="Rosa I.A."/>
            <person name="Tasca T."/>
            <person name="Bogo M.R."/>
            <person name="de Souza W."/>
        </authorList>
    </citation>
    <scope>NUCLEOTIDE SEQUENCE [LARGE SCALE GENOMIC DNA]</scope>
    <source>
        <strain evidence="2">K</strain>
    </source>
</reference>
<dbReference type="AlphaFoldDB" id="A0A1J4JFZ3"/>
<feature type="coiled-coil region" evidence="1">
    <location>
        <begin position="3"/>
        <end position="109"/>
    </location>
</feature>
<comment type="caution">
    <text evidence="2">The sequence shown here is derived from an EMBL/GenBank/DDBJ whole genome shotgun (WGS) entry which is preliminary data.</text>
</comment>
<keyword evidence="1" id="KW-0175">Coiled coil</keyword>
<evidence type="ECO:0000256" key="1">
    <source>
        <dbReference type="SAM" id="Coils"/>
    </source>
</evidence>
<sequence>MDVQKLRAELKKSNKARTFLKSRKIDEILTKKLSDSIESIIQPIMNDLDKKLDDIFNELKEISEQKNEEYGHNEALLRQSIEDTFEEIKERQLNELKELEVQKRSELIRERKRMPPSVKHLRDLSVVLADHKKYEEAMNLDQEAEILQEREAEERIEQIEIKYRKLNESLFSRFAKELKSLQEKLDNGLNMIFDQHNNQLINAQKIAEVTVKSSLLNAINLANNKVNKNNKVAEITTRFTNFVTKKALDNGMSKNLTFEQ</sequence>
<organism evidence="2 3">
    <name type="scientific">Tritrichomonas foetus</name>
    <dbReference type="NCBI Taxonomy" id="1144522"/>
    <lineage>
        <taxon>Eukaryota</taxon>
        <taxon>Metamonada</taxon>
        <taxon>Parabasalia</taxon>
        <taxon>Tritrichomonadida</taxon>
        <taxon>Tritrichomonadidae</taxon>
        <taxon>Tritrichomonas</taxon>
    </lineage>
</organism>
<protein>
    <submittedName>
        <fullName evidence="2">Uncharacterized protein</fullName>
    </submittedName>
</protein>
<dbReference type="Proteomes" id="UP000179807">
    <property type="component" value="Unassembled WGS sequence"/>
</dbReference>
<proteinExistence type="predicted"/>